<feature type="compositionally biased region" description="Low complexity" evidence="1">
    <location>
        <begin position="566"/>
        <end position="582"/>
    </location>
</feature>
<feature type="compositionally biased region" description="Gly residues" evidence="1">
    <location>
        <begin position="827"/>
        <end position="845"/>
    </location>
</feature>
<feature type="compositionally biased region" description="Polar residues" evidence="1">
    <location>
        <begin position="600"/>
        <end position="624"/>
    </location>
</feature>
<name>A0A4S4L7G8_9AGAM</name>
<feature type="compositionally biased region" description="Low complexity" evidence="1">
    <location>
        <begin position="464"/>
        <end position="494"/>
    </location>
</feature>
<dbReference type="PANTHER" id="PTHR39639">
    <property type="entry name" value="CHROMOSOME 16, WHOLE GENOME SHOTGUN SEQUENCE"/>
    <property type="match status" value="1"/>
</dbReference>
<dbReference type="InterPro" id="IPR004919">
    <property type="entry name" value="GmrSD_N"/>
</dbReference>
<sequence length="845" mass="91745">MLSDVSSLTDISSDDDGFVPLSKTKKSGAKKSAGQWTLKQVLKAPRTTQYSARTLYEEILNGKVDLDPEYQRGHVSSLRKRGAFPALSSIRSLARTLSYAIDFASLHPCDIVWPDAKQTGLIDSILRNFYIPPVIFAFAQSDDGEEKRTCIDGKQRLTSIQRFMDGQIPYKDPRTNQKFWYKVQPGETGKLLPSQYRQQFAKKQIVCVEYHDISDDAEREIFQRVQLGVALTPAERMQAIPGPWSQLIRDVLADMQEYKMGELLDWASARGRDFQSVASATYLMEKPSASYPSAPVIDKWLQRVTPPTKAFRDRVVDTFAVFRQLVMTKKFAGIFQKPARISPIEFIMSVILIDEHMRTLTLTQLAEAIRRLREDVRSKHTDIRANTKIAKTMHAFIMQRFPMNLKKEPGEKPALTACRENPLPKPREKGKRKRVDSDSDDSDDSTGYERLVKTNKKKEAPHETSSTSVVSKSKLSTARATTTSTPAKSTVTVKTEPKPTMKTDRLAALRAAKAKVGLGTSSAPQAPTPPSTGGSSSHAATPPPPTPTTSDALDGVNMDIVQSILQRSQAQTAQQQQWPGQAPGMVNATPVATQIQMLQAAQSQVQAHALASSQPSTPISSQFAPPQPPPPGMQPPPVPNGAQPGTAVGPGTPTIDPRQNPHRSATFPPPGTPSLAQTSAGAYANSSNTNGTGAAPYLQKPPSDLDNRTQSQNYPPRSMSTSTLGSSGNSSSRSIQRRDSRFDQAQSSYSSGGYRDGGAGGGGSNGSDYRNTNTNTNQRQPPTEPRWSTMNPAGTNSASGRSRFGDSEALGGYTGGINGRDRDSRYSGGGGWNSRGGGTNGTNGK</sequence>
<evidence type="ECO:0000313" key="4">
    <source>
        <dbReference type="Proteomes" id="UP000308199"/>
    </source>
</evidence>
<dbReference type="PANTHER" id="PTHR39639:SF1">
    <property type="entry name" value="DUF262 DOMAIN-CONTAINING PROTEIN"/>
    <property type="match status" value="1"/>
</dbReference>
<keyword evidence="4" id="KW-1185">Reference proteome</keyword>
<feature type="compositionally biased region" description="Polar residues" evidence="1">
    <location>
        <begin position="786"/>
        <end position="800"/>
    </location>
</feature>
<evidence type="ECO:0000256" key="1">
    <source>
        <dbReference type="SAM" id="MobiDB-lite"/>
    </source>
</evidence>
<dbReference type="AlphaFoldDB" id="A0A4S4L7G8"/>
<feature type="compositionally biased region" description="Low complexity" evidence="1">
    <location>
        <begin position="508"/>
        <end position="540"/>
    </location>
</feature>
<gene>
    <name evidence="3" type="ORF">EW145_g4688</name>
</gene>
<feature type="compositionally biased region" description="Pro residues" evidence="1">
    <location>
        <begin position="625"/>
        <end position="639"/>
    </location>
</feature>
<accession>A0A4S4L7G8</accession>
<feature type="compositionally biased region" description="Basic and acidic residues" evidence="1">
    <location>
        <begin position="495"/>
        <end position="507"/>
    </location>
</feature>
<evidence type="ECO:0000313" key="3">
    <source>
        <dbReference type="EMBL" id="THH05590.1"/>
    </source>
</evidence>
<protein>
    <recommendedName>
        <fullName evidence="2">GmrSD restriction endonucleases N-terminal domain-containing protein</fullName>
    </recommendedName>
</protein>
<dbReference type="OrthoDB" id="5419821at2759"/>
<feature type="region of interest" description="Disordered" evidence="1">
    <location>
        <begin position="414"/>
        <end position="586"/>
    </location>
</feature>
<evidence type="ECO:0000259" key="2">
    <source>
        <dbReference type="Pfam" id="PF03235"/>
    </source>
</evidence>
<feature type="compositionally biased region" description="Polar residues" evidence="1">
    <location>
        <begin position="674"/>
        <end position="692"/>
    </location>
</feature>
<proteinExistence type="predicted"/>
<dbReference type="Pfam" id="PF03235">
    <property type="entry name" value="GmrSD_N"/>
    <property type="match status" value="1"/>
</dbReference>
<reference evidence="3 4" key="1">
    <citation type="submission" date="2019-02" db="EMBL/GenBank/DDBJ databases">
        <title>Genome sequencing of the rare red list fungi Phellinidium pouzarii.</title>
        <authorList>
            <person name="Buettner E."/>
            <person name="Kellner H."/>
        </authorList>
    </citation>
    <scope>NUCLEOTIDE SEQUENCE [LARGE SCALE GENOMIC DNA]</scope>
    <source>
        <strain evidence="3 4">DSM 108285</strain>
    </source>
</reference>
<feature type="domain" description="GmrSD restriction endonucleases N-terminal" evidence="2">
    <location>
        <begin position="111"/>
        <end position="204"/>
    </location>
</feature>
<feature type="compositionally biased region" description="Low complexity" evidence="1">
    <location>
        <begin position="766"/>
        <end position="781"/>
    </location>
</feature>
<organism evidence="3 4">
    <name type="scientific">Phellinidium pouzarii</name>
    <dbReference type="NCBI Taxonomy" id="167371"/>
    <lineage>
        <taxon>Eukaryota</taxon>
        <taxon>Fungi</taxon>
        <taxon>Dikarya</taxon>
        <taxon>Basidiomycota</taxon>
        <taxon>Agaricomycotina</taxon>
        <taxon>Agaricomycetes</taxon>
        <taxon>Hymenochaetales</taxon>
        <taxon>Hymenochaetaceae</taxon>
        <taxon>Phellinidium</taxon>
    </lineage>
</organism>
<feature type="compositionally biased region" description="Low complexity" evidence="1">
    <location>
        <begin position="717"/>
        <end position="734"/>
    </location>
</feature>
<feature type="compositionally biased region" description="Gly residues" evidence="1">
    <location>
        <begin position="754"/>
        <end position="765"/>
    </location>
</feature>
<dbReference type="EMBL" id="SGPK01000250">
    <property type="protein sequence ID" value="THH05590.1"/>
    <property type="molecule type" value="Genomic_DNA"/>
</dbReference>
<comment type="caution">
    <text evidence="3">The sequence shown here is derived from an EMBL/GenBank/DDBJ whole genome shotgun (WGS) entry which is preliminary data.</text>
</comment>
<dbReference type="Proteomes" id="UP000308199">
    <property type="component" value="Unassembled WGS sequence"/>
</dbReference>
<feature type="region of interest" description="Disordered" evidence="1">
    <location>
        <begin position="600"/>
        <end position="845"/>
    </location>
</feature>